<accession>A0ABW4M6Q1</accession>
<gene>
    <name evidence="1" type="ORF">ACFSE1_16215</name>
</gene>
<dbReference type="EMBL" id="JBHUEQ010000027">
    <property type="protein sequence ID" value="MFD1747021.1"/>
    <property type="molecule type" value="Genomic_DNA"/>
</dbReference>
<proteinExistence type="predicted"/>
<dbReference type="InterPro" id="IPR035093">
    <property type="entry name" value="RelE/ParE_toxin_dom_sf"/>
</dbReference>
<sequence length="93" mass="10677">MIRTFGNSRTEAVFQRNIAKGLPTDIQKVALRKLTMLHAALRLDDLRSPPGNRLEALKGDRHGQHSIRINDQWRICFIWKDGGADNVEIVDYH</sequence>
<dbReference type="Gene3D" id="3.30.2310.20">
    <property type="entry name" value="RelE-like"/>
    <property type="match status" value="1"/>
</dbReference>
<protein>
    <submittedName>
        <fullName evidence="1">Type II toxin-antitoxin system RelE/ParE family toxin</fullName>
    </submittedName>
</protein>
<dbReference type="RefSeq" id="WP_377403505.1">
    <property type="nucleotide sequence ID" value="NZ_JBHUEQ010000027.1"/>
</dbReference>
<reference evidence="2" key="1">
    <citation type="journal article" date="2019" name="Int. J. Syst. Evol. Microbiol.">
        <title>The Global Catalogue of Microorganisms (GCM) 10K type strain sequencing project: providing services to taxonomists for standard genome sequencing and annotation.</title>
        <authorList>
            <consortium name="The Broad Institute Genomics Platform"/>
            <consortium name="The Broad Institute Genome Sequencing Center for Infectious Disease"/>
            <person name="Wu L."/>
            <person name="Ma J."/>
        </authorList>
    </citation>
    <scope>NUCLEOTIDE SEQUENCE [LARGE SCALE GENOMIC DNA]</scope>
    <source>
        <strain evidence="2">CG52</strain>
    </source>
</reference>
<evidence type="ECO:0000313" key="2">
    <source>
        <dbReference type="Proteomes" id="UP001597322"/>
    </source>
</evidence>
<dbReference type="PANTHER" id="PTHR40266">
    <property type="entry name" value="TOXIN HIGB-1"/>
    <property type="match status" value="1"/>
</dbReference>
<dbReference type="InterPro" id="IPR007711">
    <property type="entry name" value="HigB-1"/>
</dbReference>
<evidence type="ECO:0000313" key="1">
    <source>
        <dbReference type="EMBL" id="MFD1747021.1"/>
    </source>
</evidence>
<keyword evidence="2" id="KW-1185">Reference proteome</keyword>
<dbReference type="Proteomes" id="UP001597322">
    <property type="component" value="Unassembled WGS sequence"/>
</dbReference>
<dbReference type="PANTHER" id="PTHR40266:SF2">
    <property type="entry name" value="TOXIN HIGB-1"/>
    <property type="match status" value="1"/>
</dbReference>
<name>A0ABW4M6Q1_9HYPH</name>
<dbReference type="Pfam" id="PF05015">
    <property type="entry name" value="HigB-like_toxin"/>
    <property type="match status" value="1"/>
</dbReference>
<dbReference type="SUPFAM" id="SSF143011">
    <property type="entry name" value="RelE-like"/>
    <property type="match status" value="1"/>
</dbReference>
<organism evidence="1 2">
    <name type="scientific">Rhizobium helianthi</name>
    <dbReference type="NCBI Taxonomy" id="1132695"/>
    <lineage>
        <taxon>Bacteria</taxon>
        <taxon>Pseudomonadati</taxon>
        <taxon>Pseudomonadota</taxon>
        <taxon>Alphaproteobacteria</taxon>
        <taxon>Hyphomicrobiales</taxon>
        <taxon>Rhizobiaceae</taxon>
        <taxon>Rhizobium/Agrobacterium group</taxon>
        <taxon>Rhizobium</taxon>
    </lineage>
</organism>
<comment type="caution">
    <text evidence="1">The sequence shown here is derived from an EMBL/GenBank/DDBJ whole genome shotgun (WGS) entry which is preliminary data.</text>
</comment>